<feature type="transmembrane region" description="Helical" evidence="7">
    <location>
        <begin position="334"/>
        <end position="359"/>
    </location>
</feature>
<dbReference type="Gene3D" id="3.30.565.10">
    <property type="entry name" value="Histidine kinase-like ATPase, C-terminal domain"/>
    <property type="match status" value="1"/>
</dbReference>
<accession>A0A0C5UZ61</accession>
<dbReference type="SUPFAM" id="SSF47384">
    <property type="entry name" value="Homodimeric domain of signal transducing histidine kinase"/>
    <property type="match status" value="1"/>
</dbReference>
<dbReference type="InterPro" id="IPR003661">
    <property type="entry name" value="HisK_dim/P_dom"/>
</dbReference>
<dbReference type="HOGENOM" id="CLU_019737_0_0_6"/>
<dbReference type="Gene3D" id="1.10.287.130">
    <property type="match status" value="1"/>
</dbReference>
<comment type="catalytic activity">
    <reaction evidence="1">
        <text>ATP + protein L-histidine = ADP + protein N-phospho-L-histidine.</text>
        <dbReference type="EC" id="2.7.13.3"/>
    </reaction>
</comment>
<evidence type="ECO:0000256" key="1">
    <source>
        <dbReference type="ARBA" id="ARBA00000085"/>
    </source>
</evidence>
<evidence type="ECO:0000256" key="4">
    <source>
        <dbReference type="ARBA" id="ARBA00022679"/>
    </source>
</evidence>
<dbReference type="SMART" id="SM00388">
    <property type="entry name" value="HisKA"/>
    <property type="match status" value="1"/>
</dbReference>
<dbReference type="AlphaFoldDB" id="A0A0C5UZ61"/>
<dbReference type="GO" id="GO:0005886">
    <property type="term" value="C:plasma membrane"/>
    <property type="evidence" value="ECO:0007669"/>
    <property type="project" value="TreeGrafter"/>
</dbReference>
<organism evidence="9 10">
    <name type="scientific">Gynuella sunshinyii YC6258</name>
    <dbReference type="NCBI Taxonomy" id="1445510"/>
    <lineage>
        <taxon>Bacteria</taxon>
        <taxon>Pseudomonadati</taxon>
        <taxon>Pseudomonadota</taxon>
        <taxon>Gammaproteobacteria</taxon>
        <taxon>Oceanospirillales</taxon>
        <taxon>Saccharospirillaceae</taxon>
        <taxon>Gynuella</taxon>
    </lineage>
</organism>
<dbReference type="GO" id="GO:0000155">
    <property type="term" value="F:phosphorelay sensor kinase activity"/>
    <property type="evidence" value="ECO:0007669"/>
    <property type="project" value="InterPro"/>
</dbReference>
<evidence type="ECO:0000313" key="10">
    <source>
        <dbReference type="Proteomes" id="UP000032266"/>
    </source>
</evidence>
<dbReference type="InterPro" id="IPR036890">
    <property type="entry name" value="HATPase_C_sf"/>
</dbReference>
<feature type="domain" description="Histidine kinase" evidence="8">
    <location>
        <begin position="416"/>
        <end position="628"/>
    </location>
</feature>
<dbReference type="InterPro" id="IPR004358">
    <property type="entry name" value="Sig_transdc_His_kin-like_C"/>
</dbReference>
<proteinExistence type="predicted"/>
<keyword evidence="7" id="KW-0472">Membrane</keyword>
<dbReference type="GO" id="GO:0009927">
    <property type="term" value="F:histidine phosphotransfer kinase activity"/>
    <property type="evidence" value="ECO:0007669"/>
    <property type="project" value="TreeGrafter"/>
</dbReference>
<dbReference type="SUPFAM" id="SSF55874">
    <property type="entry name" value="ATPase domain of HSP90 chaperone/DNA topoisomerase II/histidine kinase"/>
    <property type="match status" value="1"/>
</dbReference>
<dbReference type="CDD" id="cd00082">
    <property type="entry name" value="HisKA"/>
    <property type="match status" value="1"/>
</dbReference>
<dbReference type="Pfam" id="PF02518">
    <property type="entry name" value="HATPase_c"/>
    <property type="match status" value="1"/>
</dbReference>
<evidence type="ECO:0000256" key="7">
    <source>
        <dbReference type="SAM" id="Phobius"/>
    </source>
</evidence>
<protein>
    <recommendedName>
        <fullName evidence="2">histidine kinase</fullName>
        <ecNumber evidence="2">2.7.13.3</ecNumber>
    </recommendedName>
</protein>
<feature type="region of interest" description="Disordered" evidence="6">
    <location>
        <begin position="754"/>
        <end position="787"/>
    </location>
</feature>
<dbReference type="SMART" id="SM00387">
    <property type="entry name" value="HATPase_c"/>
    <property type="match status" value="1"/>
</dbReference>
<feature type="transmembrane region" description="Helical" evidence="7">
    <location>
        <begin position="371"/>
        <end position="391"/>
    </location>
</feature>
<feature type="compositionally biased region" description="Polar residues" evidence="6">
    <location>
        <begin position="754"/>
        <end position="763"/>
    </location>
</feature>
<evidence type="ECO:0000256" key="3">
    <source>
        <dbReference type="ARBA" id="ARBA00022553"/>
    </source>
</evidence>
<dbReference type="PROSITE" id="PS50109">
    <property type="entry name" value="HIS_KIN"/>
    <property type="match status" value="1"/>
</dbReference>
<dbReference type="EC" id="2.7.13.3" evidence="2"/>
<keyword evidence="3" id="KW-0597">Phosphoprotein</keyword>
<feature type="transmembrane region" description="Helical" evidence="7">
    <location>
        <begin position="187"/>
        <end position="207"/>
    </location>
</feature>
<dbReference type="InterPro" id="IPR011623">
    <property type="entry name" value="7TMR_DISM_rcpt_extracell_dom1"/>
</dbReference>
<keyword evidence="5 9" id="KW-0418">Kinase</keyword>
<dbReference type="Proteomes" id="UP000032266">
    <property type="component" value="Chromosome"/>
</dbReference>
<dbReference type="RefSeq" id="WP_052830007.1">
    <property type="nucleotide sequence ID" value="NZ_CP007142.1"/>
</dbReference>
<dbReference type="FunFam" id="3.30.565.10:FF:000049">
    <property type="entry name" value="Two-component sensor histidine kinase"/>
    <property type="match status" value="1"/>
</dbReference>
<dbReference type="KEGG" id="gsn:YC6258_00570"/>
<sequence length="787" mass="88616">MALVCCLGVLVLTPDLVRADTAALPDQGYSPLQLTQTDVRYPLASLAHSSGFAPVLADQRLENAMTYAASQQTYSLEPDFKRHGSYWLYTEVTNDTANRKWVLHVSNFGFLRPRVLINGPDGQRIKTFQQDDSADINTIGRAVEVTLEPGESYSMVIELTAQEYGWYPYIALMSESRYQVWKTQMDFAFKPAIGIIIGMVLLGFLCWLVMADNTFFWGAFSSLVMLFYYLEHSSLPELFWQYDYQKNALFWLLISVNVLSLLAFAASFLQINRRSGWWYHVFVSVAVISVLVLVVGYFTSFITKSFLYAFNYTLLWTVILSSGVAKVCSEGRYYFIYIFGWLPMVLSTAQVILFVLLPARPVQEVMPSYKLIYVLYVQILHMMIHAVALIMRVKVMRQKKIEAEFISQAKSRFIAQSSHDLRQPLHTMRLFLQSLQPYVRSPEAQPIFAGLNKTHQQMNDSFSAIMDLSKLEAGVMKAEIKAVSLKDVFSRLHNDYQWLAKEKNLRFAIHPCSLTVLTDPLLLERMLRNLLSNAIKYTNEGRVVLGCRRRAQSVAIQVLDTGTGISHEDQTHIFDIYQRSAVEQDGVDGAGIGLSVVKHLSVLMDHPLELSSVVGSGSIFTALVPRATHATEAESQPHKRLPRVARLTQLTDEDDSIGGWLGKHNGSVQSFSSLATFYQSDMTFELLIGDAQLMMDESWSMAAKNRLAEQYVVACVCDSGTELPTGWVALSQPVLPTQLRALLNYAERRYQSQLNNTTPSPQENVAGRVSSHGAQSVLPMTLSESKT</sequence>
<dbReference type="Pfam" id="PF00512">
    <property type="entry name" value="HisKA"/>
    <property type="match status" value="1"/>
</dbReference>
<keyword evidence="10" id="KW-1185">Reference proteome</keyword>
<dbReference type="InterPro" id="IPR036097">
    <property type="entry name" value="HisK_dim/P_sf"/>
</dbReference>
<evidence type="ECO:0000256" key="5">
    <source>
        <dbReference type="ARBA" id="ARBA00022777"/>
    </source>
</evidence>
<keyword evidence="7" id="KW-0812">Transmembrane</keyword>
<feature type="transmembrane region" description="Helical" evidence="7">
    <location>
        <begin position="250"/>
        <end position="269"/>
    </location>
</feature>
<feature type="transmembrane region" description="Helical" evidence="7">
    <location>
        <begin position="305"/>
        <end position="327"/>
    </location>
</feature>
<evidence type="ECO:0000259" key="8">
    <source>
        <dbReference type="PROSITE" id="PS50109"/>
    </source>
</evidence>
<dbReference type="EMBL" id="CP007142">
    <property type="protein sequence ID" value="AJQ92620.1"/>
    <property type="molecule type" value="Genomic_DNA"/>
</dbReference>
<evidence type="ECO:0000313" key="9">
    <source>
        <dbReference type="EMBL" id="AJQ92620.1"/>
    </source>
</evidence>
<evidence type="ECO:0000256" key="2">
    <source>
        <dbReference type="ARBA" id="ARBA00012438"/>
    </source>
</evidence>
<dbReference type="PANTHER" id="PTHR43047">
    <property type="entry name" value="TWO-COMPONENT HISTIDINE PROTEIN KINASE"/>
    <property type="match status" value="1"/>
</dbReference>
<dbReference type="PRINTS" id="PR00344">
    <property type="entry name" value="BCTRLSENSOR"/>
</dbReference>
<feature type="transmembrane region" description="Helical" evidence="7">
    <location>
        <begin position="276"/>
        <end position="299"/>
    </location>
</feature>
<name>A0A0C5UZ61_9GAMM</name>
<dbReference type="InterPro" id="IPR005467">
    <property type="entry name" value="His_kinase_dom"/>
</dbReference>
<dbReference type="STRING" id="1445510.YC6258_00570"/>
<evidence type="ECO:0000256" key="6">
    <source>
        <dbReference type="SAM" id="MobiDB-lite"/>
    </source>
</evidence>
<keyword evidence="4" id="KW-0808">Transferase</keyword>
<reference evidence="9 10" key="1">
    <citation type="submission" date="2014-01" db="EMBL/GenBank/DDBJ databases">
        <title>Full genme sequencing of cellulolytic bacterium Gynuella sunshinyii YC6258T gen. nov., sp. nov.</title>
        <authorList>
            <person name="Khan H."/>
            <person name="Chung E.J."/>
            <person name="Chung Y.R."/>
        </authorList>
    </citation>
    <scope>NUCLEOTIDE SEQUENCE [LARGE SCALE GENOMIC DNA]</scope>
    <source>
        <strain evidence="9 10">YC6258</strain>
    </source>
</reference>
<feature type="transmembrane region" description="Helical" evidence="7">
    <location>
        <begin position="214"/>
        <end position="230"/>
    </location>
</feature>
<dbReference type="PANTHER" id="PTHR43047:SF9">
    <property type="entry name" value="HISTIDINE KINASE"/>
    <property type="match status" value="1"/>
</dbReference>
<dbReference type="Pfam" id="PF07695">
    <property type="entry name" value="7TMR-DISM_7TM"/>
    <property type="match status" value="1"/>
</dbReference>
<gene>
    <name evidence="9" type="ORF">YC6258_00570</name>
</gene>
<dbReference type="InterPro" id="IPR003594">
    <property type="entry name" value="HATPase_dom"/>
</dbReference>
<keyword evidence="7" id="KW-1133">Transmembrane helix</keyword>